<dbReference type="RefSeq" id="XP_025382564.1">
    <property type="nucleotide sequence ID" value="XM_025535610.1"/>
</dbReference>
<evidence type="ECO:0000313" key="7">
    <source>
        <dbReference type="EMBL" id="PWY62727.1"/>
    </source>
</evidence>
<comment type="similarity">
    <text evidence="2">Belongs to the amidase family.</text>
</comment>
<sequence length="655" mass="72182">MALVRDPAFWKRFSAAMHLDEEAKTETGPKKPTIWTDHWIEAQRQKRRRTFICGILIFLIVAIIVAAIVVVILWLKSKNWLKPETEAVPMDLKRRERAARFASLSPDYHAPFSAIDRAIINKPIQDLVYEVQNDSLAPLDVLRTYGKVAVKAHEKTNCVTELLLPEAESWAQSEVNLKGPLAGVPISLKDSVQIKGFDITLGYTKFACKPYKEDGPMAKLLKDAGAVPYAKTALPVTLLSFESANALWGHCLNPHVPEYSPGGSTGGEGALLALGGRIGIGSDVAGSVRVPAAWSGIYSLRCSTGRWPKVGVNTSMAGQEGVASVFSPMARTLNDLTYFTKAIVGMKPWNYDHTVHPISWREDEELEAQNKTLRIGLMSNDGVVPPTPAIERAISTTVAALTAAGHTVSEITPPAAADTFTGLSLASQLLNSDGCVTFNSHLHSFEPSDPGADQLTRICNLPRPLRYLYYLWVRYIRRDEKWATLIRGFAPKSAAELWKLTAQREAFRATWHSWWDAETQQYDFILCPVNATPALPHKAMHDAVSSCGYTFLWNLLDYTAGVLPVSHVDAKKDALSGPYKKVLKQLGASNAVAYGAWKHYDAAKMAGLPTAVQVVGRRWQEEKVLGYMAAVEEALEQYRDPVTGEGGKYPLIELD</sequence>
<comment type="catalytic activity">
    <reaction evidence="1">
        <text>a monocarboxylic acid amide + H2O = a monocarboxylate + NH4(+)</text>
        <dbReference type="Rhea" id="RHEA:12020"/>
        <dbReference type="ChEBI" id="CHEBI:15377"/>
        <dbReference type="ChEBI" id="CHEBI:28938"/>
        <dbReference type="ChEBI" id="CHEBI:35757"/>
        <dbReference type="ChEBI" id="CHEBI:83628"/>
        <dbReference type="EC" id="3.5.1.4"/>
    </reaction>
</comment>
<dbReference type="Proteomes" id="UP000246171">
    <property type="component" value="Unassembled WGS sequence"/>
</dbReference>
<protein>
    <recommendedName>
        <fullName evidence="3">amidase</fullName>
        <ecNumber evidence="3">3.5.1.4</ecNumber>
    </recommendedName>
</protein>
<evidence type="ECO:0000256" key="4">
    <source>
        <dbReference type="ARBA" id="ARBA00022801"/>
    </source>
</evidence>
<evidence type="ECO:0000256" key="5">
    <source>
        <dbReference type="SAM" id="Phobius"/>
    </source>
</evidence>
<proteinExistence type="inferred from homology"/>
<dbReference type="VEuPathDB" id="FungiDB:BO83DRAFT_432232"/>
<accession>A0A317UQ79</accession>
<dbReference type="OrthoDB" id="6428749at2759"/>
<reference evidence="7" key="1">
    <citation type="submission" date="2016-12" db="EMBL/GenBank/DDBJ databases">
        <title>The genomes of Aspergillus section Nigri reveals drivers in fungal speciation.</title>
        <authorList>
            <consortium name="DOE Joint Genome Institute"/>
            <person name="Vesth T.C."/>
            <person name="Nybo J."/>
            <person name="Theobald S."/>
            <person name="Brandl J."/>
            <person name="Frisvad J.C."/>
            <person name="Nielsen K.F."/>
            <person name="Lyhne E.K."/>
            <person name="Kogle M.E."/>
            <person name="Kuo A."/>
            <person name="Riley R."/>
            <person name="Clum A."/>
            <person name="Nolan M."/>
            <person name="Lipzen A."/>
            <person name="Salamov A."/>
            <person name="Henrissat B."/>
            <person name="Wiebenga A."/>
            <person name="De vries R.P."/>
            <person name="Grigoriev I.V."/>
            <person name="Mortensen U.H."/>
            <person name="Andersen M.R."/>
            <person name="Baker S.E."/>
        </authorList>
    </citation>
    <scope>NUCLEOTIDE SEQUENCE</scope>
    <source>
        <strain evidence="7">CBS 122712</strain>
    </source>
</reference>
<gene>
    <name evidence="7" type="ORF">BO83DRAFT_432232</name>
</gene>
<dbReference type="EC" id="3.5.1.4" evidence="3"/>
<keyword evidence="5" id="KW-0812">Transmembrane</keyword>
<dbReference type="SUPFAM" id="SSF75304">
    <property type="entry name" value="Amidase signature (AS) enzymes"/>
    <property type="match status" value="1"/>
</dbReference>
<dbReference type="Pfam" id="PF01425">
    <property type="entry name" value="Amidase"/>
    <property type="match status" value="1"/>
</dbReference>
<evidence type="ECO:0000256" key="2">
    <source>
        <dbReference type="ARBA" id="ARBA00009199"/>
    </source>
</evidence>
<dbReference type="GO" id="GO:0004040">
    <property type="term" value="F:amidase activity"/>
    <property type="evidence" value="ECO:0007669"/>
    <property type="project" value="UniProtKB-EC"/>
</dbReference>
<evidence type="ECO:0000256" key="3">
    <source>
        <dbReference type="ARBA" id="ARBA00012922"/>
    </source>
</evidence>
<evidence type="ECO:0000259" key="6">
    <source>
        <dbReference type="Pfam" id="PF01425"/>
    </source>
</evidence>
<organism evidence="7 8">
    <name type="scientific">Aspergillus eucalypticola (strain CBS 122712 / IBT 29274)</name>
    <dbReference type="NCBI Taxonomy" id="1448314"/>
    <lineage>
        <taxon>Eukaryota</taxon>
        <taxon>Fungi</taxon>
        <taxon>Dikarya</taxon>
        <taxon>Ascomycota</taxon>
        <taxon>Pezizomycotina</taxon>
        <taxon>Eurotiomycetes</taxon>
        <taxon>Eurotiomycetidae</taxon>
        <taxon>Eurotiales</taxon>
        <taxon>Aspergillaceae</taxon>
        <taxon>Aspergillus</taxon>
        <taxon>Aspergillus subgen. Circumdati</taxon>
    </lineage>
</organism>
<dbReference type="PANTHER" id="PTHR46072:SF10">
    <property type="entry name" value="ACETAMIDASE"/>
    <property type="match status" value="1"/>
</dbReference>
<evidence type="ECO:0000256" key="1">
    <source>
        <dbReference type="ARBA" id="ARBA00001311"/>
    </source>
</evidence>
<dbReference type="InterPro" id="IPR036928">
    <property type="entry name" value="AS_sf"/>
</dbReference>
<dbReference type="Gene3D" id="3.90.1300.10">
    <property type="entry name" value="Amidase signature (AS) domain"/>
    <property type="match status" value="1"/>
</dbReference>
<feature type="domain" description="Amidase" evidence="6">
    <location>
        <begin position="140"/>
        <end position="625"/>
    </location>
</feature>
<keyword evidence="4" id="KW-0378">Hydrolase</keyword>
<dbReference type="GeneID" id="37057572"/>
<comment type="caution">
    <text evidence="7">The sequence shown here is derived from an EMBL/GenBank/DDBJ whole genome shotgun (WGS) entry which is preliminary data.</text>
</comment>
<evidence type="ECO:0000313" key="8">
    <source>
        <dbReference type="Proteomes" id="UP000246171"/>
    </source>
</evidence>
<feature type="transmembrane region" description="Helical" evidence="5">
    <location>
        <begin position="51"/>
        <end position="75"/>
    </location>
</feature>
<dbReference type="AlphaFoldDB" id="A0A317UQ79"/>
<dbReference type="PANTHER" id="PTHR46072">
    <property type="entry name" value="AMIDASE-RELATED-RELATED"/>
    <property type="match status" value="1"/>
</dbReference>
<keyword evidence="5" id="KW-0472">Membrane</keyword>
<name>A0A317UQ79_ASPEC</name>
<keyword evidence="8" id="KW-1185">Reference proteome</keyword>
<dbReference type="EMBL" id="MSFU01000042">
    <property type="protein sequence ID" value="PWY62727.1"/>
    <property type="molecule type" value="Genomic_DNA"/>
</dbReference>
<dbReference type="FunFam" id="3.90.1300.10:FF:000003">
    <property type="entry name" value="Amidase signature enzyme"/>
    <property type="match status" value="1"/>
</dbReference>
<dbReference type="InterPro" id="IPR023631">
    <property type="entry name" value="Amidase_dom"/>
</dbReference>
<keyword evidence="5" id="KW-1133">Transmembrane helix</keyword>